<dbReference type="EMBL" id="PVEP01000014">
    <property type="protein sequence ID" value="PQV53589.1"/>
    <property type="molecule type" value="Genomic_DNA"/>
</dbReference>
<gene>
    <name evidence="2" type="ORF">LX70_03908</name>
</gene>
<accession>A0A2S8RYI2</accession>
<keyword evidence="1" id="KW-0472">Membrane</keyword>
<evidence type="ECO:0000313" key="2">
    <source>
        <dbReference type="EMBL" id="PQV53589.1"/>
    </source>
</evidence>
<name>A0A2S8RYI2_9RHOB</name>
<dbReference type="AlphaFoldDB" id="A0A2S8RYI2"/>
<dbReference type="Proteomes" id="UP000238338">
    <property type="component" value="Unassembled WGS sequence"/>
</dbReference>
<comment type="caution">
    <text evidence="2">The sequence shown here is derived from an EMBL/GenBank/DDBJ whole genome shotgun (WGS) entry which is preliminary data.</text>
</comment>
<organism evidence="2 3">
    <name type="scientific">Albidovulum denitrificans</name>
    <dbReference type="NCBI Taxonomy" id="404881"/>
    <lineage>
        <taxon>Bacteria</taxon>
        <taxon>Pseudomonadati</taxon>
        <taxon>Pseudomonadota</taxon>
        <taxon>Alphaproteobacteria</taxon>
        <taxon>Rhodobacterales</taxon>
        <taxon>Paracoccaceae</taxon>
        <taxon>Albidovulum</taxon>
    </lineage>
</organism>
<sequence>MFRLFLIIYTLAGSTLAGSAVVAALTMNRFDTYSIIVAAALGALVAIPVAWVVAKQLSDA</sequence>
<keyword evidence="1" id="KW-0812">Transmembrane</keyword>
<evidence type="ECO:0000313" key="3">
    <source>
        <dbReference type="Proteomes" id="UP000238338"/>
    </source>
</evidence>
<keyword evidence="1" id="KW-1133">Transmembrane helix</keyword>
<reference evidence="2 3" key="1">
    <citation type="submission" date="2018-02" db="EMBL/GenBank/DDBJ databases">
        <title>Genomic Encyclopedia of Archaeal and Bacterial Type Strains, Phase II (KMG-II): from individual species to whole genera.</title>
        <authorList>
            <person name="Goeker M."/>
        </authorList>
    </citation>
    <scope>NUCLEOTIDE SEQUENCE [LARGE SCALE GENOMIC DNA]</scope>
    <source>
        <strain evidence="2 3">DSM 18921</strain>
    </source>
</reference>
<evidence type="ECO:0000256" key="1">
    <source>
        <dbReference type="SAM" id="Phobius"/>
    </source>
</evidence>
<proteinExistence type="predicted"/>
<feature type="transmembrane region" description="Helical" evidence="1">
    <location>
        <begin position="33"/>
        <end position="54"/>
    </location>
</feature>
<keyword evidence="3" id="KW-1185">Reference proteome</keyword>
<evidence type="ECO:0008006" key="4">
    <source>
        <dbReference type="Google" id="ProtNLM"/>
    </source>
</evidence>
<dbReference type="OrthoDB" id="7510999at2"/>
<protein>
    <recommendedName>
        <fullName evidence="4">CTP synthetase</fullName>
    </recommendedName>
</protein>
<dbReference type="RefSeq" id="WP_105516456.1">
    <property type="nucleotide sequence ID" value="NZ_PVEP01000014.1"/>
</dbReference>